<name>A0ABQ3FG77_9RHOB</name>
<comment type="caution">
    <text evidence="1">The sequence shown here is derived from an EMBL/GenBank/DDBJ whole genome shotgun (WGS) entry which is preliminary data.</text>
</comment>
<dbReference type="Proteomes" id="UP000658305">
    <property type="component" value="Unassembled WGS sequence"/>
</dbReference>
<dbReference type="EMBL" id="BMYI01000005">
    <property type="protein sequence ID" value="GHC22504.1"/>
    <property type="molecule type" value="Genomic_DNA"/>
</dbReference>
<keyword evidence="2" id="KW-1185">Reference proteome</keyword>
<gene>
    <name evidence="1" type="ORF">GCM10007291_22500</name>
</gene>
<reference evidence="2" key="1">
    <citation type="journal article" date="2019" name="Int. J. Syst. Evol. Microbiol.">
        <title>The Global Catalogue of Microorganisms (GCM) 10K type strain sequencing project: providing services to taxonomists for standard genome sequencing and annotation.</title>
        <authorList>
            <consortium name="The Broad Institute Genomics Platform"/>
            <consortium name="The Broad Institute Genome Sequencing Center for Infectious Disease"/>
            <person name="Wu L."/>
            <person name="Ma J."/>
        </authorList>
    </citation>
    <scope>NUCLEOTIDE SEQUENCE [LARGE SCALE GENOMIC DNA]</scope>
    <source>
        <strain evidence="2">KCTC 23298</strain>
    </source>
</reference>
<proteinExistence type="predicted"/>
<evidence type="ECO:0000313" key="2">
    <source>
        <dbReference type="Proteomes" id="UP000658305"/>
    </source>
</evidence>
<organism evidence="1 2">
    <name type="scientific">Gemmobacter nanjingensis</name>
    <dbReference type="NCBI Taxonomy" id="488454"/>
    <lineage>
        <taxon>Bacteria</taxon>
        <taxon>Pseudomonadati</taxon>
        <taxon>Pseudomonadota</taxon>
        <taxon>Alphaproteobacteria</taxon>
        <taxon>Rhodobacterales</taxon>
        <taxon>Paracoccaceae</taxon>
        <taxon>Gemmobacter</taxon>
    </lineage>
</organism>
<sequence length="91" mass="10288">MSALEDFRDMRQQLRVALIARDTMRDGSLPQHRRDMGTRAYSYAVDRMVEALDRLSMAPVSSGDTRPALEVLEDVLKAIARAEDTLRHAIS</sequence>
<accession>A0ABQ3FG77</accession>
<protein>
    <submittedName>
        <fullName evidence="1">Uncharacterized protein</fullName>
    </submittedName>
</protein>
<evidence type="ECO:0000313" key="1">
    <source>
        <dbReference type="EMBL" id="GHC22504.1"/>
    </source>
</evidence>
<dbReference type="RefSeq" id="WP_189381033.1">
    <property type="nucleotide sequence ID" value="NZ_BMYI01000005.1"/>
</dbReference>